<dbReference type="InParanoid" id="D6TZ84"/>
<reference evidence="1 2" key="1">
    <citation type="journal article" date="2011" name="Stand. Genomic Sci.">
        <title>Non-contiguous finished genome sequence and contextual data of the filamentous soil bacterium Ktedonobacter racemifer type strain (SOSP1-21).</title>
        <authorList>
            <person name="Chang Y.J."/>
            <person name="Land M."/>
            <person name="Hauser L."/>
            <person name="Chertkov O."/>
            <person name="Del Rio T.G."/>
            <person name="Nolan M."/>
            <person name="Copeland A."/>
            <person name="Tice H."/>
            <person name="Cheng J.F."/>
            <person name="Lucas S."/>
            <person name="Han C."/>
            <person name="Goodwin L."/>
            <person name="Pitluck S."/>
            <person name="Ivanova N."/>
            <person name="Ovchinikova G."/>
            <person name="Pati A."/>
            <person name="Chen A."/>
            <person name="Palaniappan K."/>
            <person name="Mavromatis K."/>
            <person name="Liolios K."/>
            <person name="Brettin T."/>
            <person name="Fiebig A."/>
            <person name="Rohde M."/>
            <person name="Abt B."/>
            <person name="Goker M."/>
            <person name="Detter J.C."/>
            <person name="Woyke T."/>
            <person name="Bristow J."/>
            <person name="Eisen J.A."/>
            <person name="Markowitz V."/>
            <person name="Hugenholtz P."/>
            <person name="Kyrpides N.C."/>
            <person name="Klenk H.P."/>
            <person name="Lapidus A."/>
        </authorList>
    </citation>
    <scope>NUCLEOTIDE SEQUENCE [LARGE SCALE GENOMIC DNA]</scope>
    <source>
        <strain evidence="2">DSM 44963</strain>
    </source>
</reference>
<gene>
    <name evidence="1" type="ORF">Krac_2631</name>
</gene>
<name>D6TZ84_KTERA</name>
<evidence type="ECO:0000313" key="1">
    <source>
        <dbReference type="EMBL" id="EFH81874.1"/>
    </source>
</evidence>
<comment type="caution">
    <text evidence="1">The sequence shown here is derived from an EMBL/GenBank/DDBJ whole genome shotgun (WGS) entry which is preliminary data.</text>
</comment>
<dbReference type="Proteomes" id="UP000004508">
    <property type="component" value="Unassembled WGS sequence"/>
</dbReference>
<accession>D6TZ84</accession>
<organism evidence="1 2">
    <name type="scientific">Ktedonobacter racemifer DSM 44963</name>
    <dbReference type="NCBI Taxonomy" id="485913"/>
    <lineage>
        <taxon>Bacteria</taxon>
        <taxon>Bacillati</taxon>
        <taxon>Chloroflexota</taxon>
        <taxon>Ktedonobacteria</taxon>
        <taxon>Ktedonobacterales</taxon>
        <taxon>Ktedonobacteraceae</taxon>
        <taxon>Ktedonobacter</taxon>
    </lineage>
</organism>
<evidence type="ECO:0000313" key="2">
    <source>
        <dbReference type="Proteomes" id="UP000004508"/>
    </source>
</evidence>
<protein>
    <submittedName>
        <fullName evidence="1">Uncharacterized protein</fullName>
    </submittedName>
</protein>
<keyword evidence="2" id="KW-1185">Reference proteome</keyword>
<dbReference type="AlphaFoldDB" id="D6TZ84"/>
<proteinExistence type="predicted"/>
<dbReference type="EMBL" id="ADVG01000004">
    <property type="protein sequence ID" value="EFH81874.1"/>
    <property type="molecule type" value="Genomic_DNA"/>
</dbReference>
<sequence>MCYQHLHHINLPWCIYVFSIKTPYIWVLGPIEGIFVYLPRGVNTQIAILRSNSALSQYQFIFMRYSMNIRDIGRDNSHLPFSRIEATATHQAVASVIFSFMPDFTN</sequence>